<sequence length="617" mass="66018">MYQIEGQVLLRRDAHSARQLRDFHIVAFDDGVGHLRFFPSADAEPVGAAREEAGADSSAGSPGEEVPGPPVKRVFFILSHWDRPDQLRRWMHSIRRVRASDPQVGICLANFLAPSTNPRRNKVVLGASTLATITHADLVEWTGVEDALLVEFGPELPFSKTRAFNACFQALAAGVRPRADDILFFTDVDIQLPAGIGHELRRFVRTGWQAFAPVVRYEHCEWVYGSGPPPGYLGEGDDQPIAERIAGRPLATDEVHDGAIFSSAPRRHRARRSDYFDPPANVSPGSEEYEEMVELPDGPGPWATGPDAPDSASEDADGANGDPASGPGQMAVSPEERLTAGDRAEDLRTADWAADDRCWGDGGYGLVAMAAADFYRLAAGNGFTASGGPGGRQGTNVDPAEASHIWDAAVDQLAEELEEHICLRIAGAITKVREPALPSIPPGLLVRATGGQAVACPAAVAGRQATHRRGDMTGGGYRVGALHWDVPRRGAQAEAGSKPRAGGEHTPEDLPAGAGGTPVAEDDEPEQAPAPAGAFAGLQRTTAGPYRVDLFDRRAGFEDTDTLLRAKRLPVCITRRRHPQLLHSWHPPSRWNFVRNKPGLGAGAGGAEAFHSATNVC</sequence>
<name>A0A058Z8Q1_FONAL</name>
<evidence type="ECO:0000256" key="1">
    <source>
        <dbReference type="SAM" id="MobiDB-lite"/>
    </source>
</evidence>
<dbReference type="GeneID" id="20527763"/>
<feature type="region of interest" description="Disordered" evidence="1">
    <location>
        <begin position="46"/>
        <end position="67"/>
    </location>
</feature>
<keyword evidence="3" id="KW-1185">Reference proteome</keyword>
<reference evidence="2" key="1">
    <citation type="submission" date="2013-04" db="EMBL/GenBank/DDBJ databases">
        <title>The Genome Sequence of Fonticula alba ATCC 38817.</title>
        <authorList>
            <consortium name="The Broad Institute Genomics Platform"/>
            <person name="Russ C."/>
            <person name="Cuomo C."/>
            <person name="Burger G."/>
            <person name="Gray M.W."/>
            <person name="Holland P.W.H."/>
            <person name="King N."/>
            <person name="Lang F.B.F."/>
            <person name="Roger A.J."/>
            <person name="Ruiz-Trillo I."/>
            <person name="Brown M."/>
            <person name="Walker B."/>
            <person name="Young S."/>
            <person name="Zeng Q."/>
            <person name="Gargeya S."/>
            <person name="Fitzgerald M."/>
            <person name="Haas B."/>
            <person name="Abouelleil A."/>
            <person name="Allen A.W."/>
            <person name="Alvarado L."/>
            <person name="Arachchi H.M."/>
            <person name="Berlin A.M."/>
            <person name="Chapman S.B."/>
            <person name="Gainer-Dewar J."/>
            <person name="Goldberg J."/>
            <person name="Griggs A."/>
            <person name="Gujja S."/>
            <person name="Hansen M."/>
            <person name="Howarth C."/>
            <person name="Imamovic A."/>
            <person name="Ireland A."/>
            <person name="Larimer J."/>
            <person name="McCowan C."/>
            <person name="Murphy C."/>
            <person name="Pearson M."/>
            <person name="Poon T.W."/>
            <person name="Priest M."/>
            <person name="Roberts A."/>
            <person name="Saif S."/>
            <person name="Shea T."/>
            <person name="Sisk P."/>
            <person name="Sykes S."/>
            <person name="Wortman J."/>
            <person name="Nusbaum C."/>
            <person name="Birren B."/>
        </authorList>
    </citation>
    <scope>NUCLEOTIDE SEQUENCE [LARGE SCALE GENOMIC DNA]</scope>
    <source>
        <strain evidence="2">ATCC 38817</strain>
    </source>
</reference>
<dbReference type="AlphaFoldDB" id="A0A058Z8Q1"/>
<gene>
    <name evidence="2" type="ORF">H696_03038</name>
</gene>
<evidence type="ECO:0000313" key="2">
    <source>
        <dbReference type="EMBL" id="KCV70684.1"/>
    </source>
</evidence>
<dbReference type="EMBL" id="KB932204">
    <property type="protein sequence ID" value="KCV70684.1"/>
    <property type="molecule type" value="Genomic_DNA"/>
</dbReference>
<feature type="region of interest" description="Disordered" evidence="1">
    <location>
        <begin position="490"/>
        <end position="536"/>
    </location>
</feature>
<accession>A0A058Z8Q1</accession>
<feature type="region of interest" description="Disordered" evidence="1">
    <location>
        <begin position="256"/>
        <end position="335"/>
    </location>
</feature>
<evidence type="ECO:0000313" key="3">
    <source>
        <dbReference type="Proteomes" id="UP000030693"/>
    </source>
</evidence>
<dbReference type="Proteomes" id="UP000030693">
    <property type="component" value="Unassembled WGS sequence"/>
</dbReference>
<proteinExistence type="predicted"/>
<organism evidence="2">
    <name type="scientific">Fonticula alba</name>
    <name type="common">Slime mold</name>
    <dbReference type="NCBI Taxonomy" id="691883"/>
    <lineage>
        <taxon>Eukaryota</taxon>
        <taxon>Rotosphaerida</taxon>
        <taxon>Fonticulaceae</taxon>
        <taxon>Fonticula</taxon>
    </lineage>
</organism>
<protein>
    <submittedName>
        <fullName evidence="2">Uncharacterized protein</fullName>
    </submittedName>
</protein>
<dbReference type="RefSeq" id="XP_009495200.1">
    <property type="nucleotide sequence ID" value="XM_009496925.1"/>
</dbReference>